<dbReference type="PANTHER" id="PTHR36933">
    <property type="entry name" value="SLL0788 PROTEIN"/>
    <property type="match status" value="1"/>
</dbReference>
<evidence type="ECO:0000256" key="1">
    <source>
        <dbReference type="SAM" id="MobiDB-lite"/>
    </source>
</evidence>
<evidence type="ECO:0000313" key="3">
    <source>
        <dbReference type="EMBL" id="OYO13446.1"/>
    </source>
</evidence>
<keyword evidence="4" id="KW-1185">Reference proteome</keyword>
<dbReference type="Pfam" id="PF03713">
    <property type="entry name" value="DUF305"/>
    <property type="match status" value="1"/>
</dbReference>
<dbReference type="PANTHER" id="PTHR36933:SF1">
    <property type="entry name" value="SLL0788 PROTEIN"/>
    <property type="match status" value="1"/>
</dbReference>
<accession>A0A255GFZ3</accession>
<organism evidence="3 4">
    <name type="scientific">Enemella evansiae</name>
    <dbReference type="NCBI Taxonomy" id="2016499"/>
    <lineage>
        <taxon>Bacteria</taxon>
        <taxon>Bacillati</taxon>
        <taxon>Actinomycetota</taxon>
        <taxon>Actinomycetes</taxon>
        <taxon>Propionibacteriales</taxon>
        <taxon>Propionibacteriaceae</taxon>
        <taxon>Enemella</taxon>
    </lineage>
</organism>
<dbReference type="PROSITE" id="PS51257">
    <property type="entry name" value="PROKAR_LIPOPROTEIN"/>
    <property type="match status" value="1"/>
</dbReference>
<name>A0A255GFZ3_9ACTN</name>
<dbReference type="EMBL" id="NMVO01000013">
    <property type="protein sequence ID" value="OYO13446.1"/>
    <property type="molecule type" value="Genomic_DNA"/>
</dbReference>
<reference evidence="3 4" key="1">
    <citation type="submission" date="2017-07" db="EMBL/GenBank/DDBJ databases">
        <title>Draft whole genome sequences of clinical Proprionibacteriaceae strains.</title>
        <authorList>
            <person name="Bernier A.-M."/>
            <person name="Bernard K."/>
            <person name="Domingo M.-C."/>
        </authorList>
    </citation>
    <scope>NUCLEOTIDE SEQUENCE [LARGE SCALE GENOMIC DNA]</scope>
    <source>
        <strain evidence="3 4">NML 030167</strain>
    </source>
</reference>
<evidence type="ECO:0000313" key="4">
    <source>
        <dbReference type="Proteomes" id="UP000215896"/>
    </source>
</evidence>
<dbReference type="RefSeq" id="WP_094405613.1">
    <property type="nucleotide sequence ID" value="NZ_NMVN01000013.1"/>
</dbReference>
<protein>
    <submittedName>
        <fullName evidence="3">DUF305 domain-containing protein</fullName>
    </submittedName>
</protein>
<dbReference type="Gene3D" id="1.20.1260.10">
    <property type="match status" value="1"/>
</dbReference>
<dbReference type="OrthoDB" id="26872at2"/>
<feature type="region of interest" description="Disordered" evidence="1">
    <location>
        <begin position="30"/>
        <end position="60"/>
    </location>
</feature>
<evidence type="ECO:0000259" key="2">
    <source>
        <dbReference type="Pfam" id="PF03713"/>
    </source>
</evidence>
<dbReference type="Proteomes" id="UP000215896">
    <property type="component" value="Unassembled WGS sequence"/>
</dbReference>
<proteinExistence type="predicted"/>
<dbReference type="AlphaFoldDB" id="A0A255GFZ3"/>
<gene>
    <name evidence="3" type="ORF">CGZ94_10745</name>
</gene>
<comment type="caution">
    <text evidence="3">The sequence shown here is derived from an EMBL/GenBank/DDBJ whole genome shotgun (WGS) entry which is preliminary data.</text>
</comment>
<feature type="domain" description="DUF305" evidence="2">
    <location>
        <begin position="64"/>
        <end position="207"/>
    </location>
</feature>
<feature type="compositionally biased region" description="Low complexity" evidence="1">
    <location>
        <begin position="44"/>
        <end position="58"/>
    </location>
</feature>
<dbReference type="InterPro" id="IPR005183">
    <property type="entry name" value="DUF305_CopM-like"/>
</dbReference>
<sequence>MFDRSRSTRPRTLLAGGLIGLALLGAGCSSGESAQPGSGGGGHSMPASAAPSAKPLPSDVAPSDVMFAQMMIPHHKQAVQMSDILLGKPGVRPDLAELANQIKGAQQPEIDQMTGWLNDWGQPLEMGHSMGGMEDGMLSPEKLDELQQADTATAQRLYVEGMIAHHQGAVKMAENARRTSKNAAVQKLCDDVIRTQNAEIQTMQGMLPTL</sequence>
<dbReference type="InterPro" id="IPR012347">
    <property type="entry name" value="Ferritin-like"/>
</dbReference>